<evidence type="ECO:0000256" key="1">
    <source>
        <dbReference type="SAM" id="Coils"/>
    </source>
</evidence>
<keyword evidence="3" id="KW-1185">Reference proteome</keyword>
<keyword evidence="1" id="KW-0175">Coiled coil</keyword>
<accession>A0A8R1XZ46</accession>
<dbReference type="EMBL" id="CMVM020000083">
    <property type="status" value="NOT_ANNOTATED_CDS"/>
    <property type="molecule type" value="Genomic_DNA"/>
</dbReference>
<evidence type="ECO:0000313" key="3">
    <source>
        <dbReference type="Proteomes" id="UP000024404"/>
    </source>
</evidence>
<organism evidence="2 3">
    <name type="scientific">Onchocerca volvulus</name>
    <dbReference type="NCBI Taxonomy" id="6282"/>
    <lineage>
        <taxon>Eukaryota</taxon>
        <taxon>Metazoa</taxon>
        <taxon>Ecdysozoa</taxon>
        <taxon>Nematoda</taxon>
        <taxon>Chromadorea</taxon>
        <taxon>Rhabditida</taxon>
        <taxon>Spirurina</taxon>
        <taxon>Spiruromorpha</taxon>
        <taxon>Filarioidea</taxon>
        <taxon>Onchocercidae</taxon>
        <taxon>Onchocerca</taxon>
    </lineage>
</organism>
<feature type="coiled-coil region" evidence="1">
    <location>
        <begin position="17"/>
        <end position="44"/>
    </location>
</feature>
<sequence length="168" mass="16949">MPNLWKDFNVPEMKKSNDELKAALQVVTNENKRLEEFITQMMKEITFPREALLSTVLKLASTGPGSGQALSTTLTAGTPAAGKSGTDITVGGGTEISSTIRSIAKSASPAVGAISTIKTLAASSTGGAKSPIYGSAGAVAQAGAGAVGTVAQSAATGAITLKFLPFFT</sequence>
<dbReference type="EnsemblMetazoa" id="OVOC3288.1">
    <property type="protein sequence ID" value="OVOC3288.1"/>
    <property type="gene ID" value="WBGene00240097"/>
</dbReference>
<protein>
    <submittedName>
        <fullName evidence="2">Uncharacterized protein</fullName>
    </submittedName>
</protein>
<reference evidence="2" key="2">
    <citation type="submission" date="2022-06" db="UniProtKB">
        <authorList>
            <consortium name="EnsemblMetazoa"/>
        </authorList>
    </citation>
    <scope>IDENTIFICATION</scope>
</reference>
<dbReference type="AlphaFoldDB" id="A0A8R1XZ46"/>
<evidence type="ECO:0000313" key="2">
    <source>
        <dbReference type="EnsemblMetazoa" id="OVOC3288.1"/>
    </source>
</evidence>
<name>A0A8R1XZ46_ONCVO</name>
<reference evidence="3" key="1">
    <citation type="submission" date="2013-10" db="EMBL/GenBank/DDBJ databases">
        <title>Genome sequencing of Onchocerca volvulus.</title>
        <authorList>
            <person name="Cotton J."/>
            <person name="Tsai J."/>
            <person name="Stanley E."/>
            <person name="Tracey A."/>
            <person name="Holroyd N."/>
            <person name="Lustigman S."/>
            <person name="Berriman M."/>
        </authorList>
    </citation>
    <scope>NUCLEOTIDE SEQUENCE</scope>
</reference>
<proteinExistence type="predicted"/>
<dbReference type="Proteomes" id="UP000024404">
    <property type="component" value="Unassembled WGS sequence"/>
</dbReference>